<sequence length="173" mass="20356">MDRFPSTQSTQLLEQEVKENRCQEGRDTKTTTVTKTFCLQECRPGTDSPINQFHWMNPRDQPEGRRKTEVKRRENIEREKAKEQSQREGGKEQRESRYIEKKEKQRRGVTVMGYEATWASNQMLHNPTEEANQEDTDPRAEDETWTEEWCCPLPPDYALTPPQPRESCSPHGE</sequence>
<feature type="compositionally biased region" description="Polar residues" evidence="1">
    <location>
        <begin position="1"/>
        <end position="13"/>
    </location>
</feature>
<gene>
    <name evidence="2" type="ORF">NDU88_010369</name>
</gene>
<evidence type="ECO:0000256" key="1">
    <source>
        <dbReference type="SAM" id="MobiDB-lite"/>
    </source>
</evidence>
<comment type="caution">
    <text evidence="2">The sequence shown here is derived from an EMBL/GenBank/DDBJ whole genome shotgun (WGS) entry which is preliminary data.</text>
</comment>
<keyword evidence="3" id="KW-1185">Reference proteome</keyword>
<feature type="region of interest" description="Disordered" evidence="1">
    <location>
        <begin position="1"/>
        <end position="29"/>
    </location>
</feature>
<feature type="region of interest" description="Disordered" evidence="1">
    <location>
        <begin position="43"/>
        <end position="173"/>
    </location>
</feature>
<organism evidence="2 3">
    <name type="scientific">Pleurodeles waltl</name>
    <name type="common">Iberian ribbed newt</name>
    <dbReference type="NCBI Taxonomy" id="8319"/>
    <lineage>
        <taxon>Eukaryota</taxon>
        <taxon>Metazoa</taxon>
        <taxon>Chordata</taxon>
        <taxon>Craniata</taxon>
        <taxon>Vertebrata</taxon>
        <taxon>Euteleostomi</taxon>
        <taxon>Amphibia</taxon>
        <taxon>Batrachia</taxon>
        <taxon>Caudata</taxon>
        <taxon>Salamandroidea</taxon>
        <taxon>Salamandridae</taxon>
        <taxon>Pleurodelinae</taxon>
        <taxon>Pleurodeles</taxon>
    </lineage>
</organism>
<dbReference type="Proteomes" id="UP001066276">
    <property type="component" value="Chromosome 5"/>
</dbReference>
<dbReference type="EMBL" id="JANPWB010000009">
    <property type="protein sequence ID" value="KAJ1157665.1"/>
    <property type="molecule type" value="Genomic_DNA"/>
</dbReference>
<feature type="compositionally biased region" description="Basic and acidic residues" evidence="1">
    <location>
        <begin position="15"/>
        <end position="29"/>
    </location>
</feature>
<proteinExistence type="predicted"/>
<evidence type="ECO:0000313" key="3">
    <source>
        <dbReference type="Proteomes" id="UP001066276"/>
    </source>
</evidence>
<protein>
    <submittedName>
        <fullName evidence="2">Uncharacterized protein</fullName>
    </submittedName>
</protein>
<name>A0AAV7S0G8_PLEWA</name>
<dbReference type="AlphaFoldDB" id="A0AAV7S0G8"/>
<evidence type="ECO:0000313" key="2">
    <source>
        <dbReference type="EMBL" id="KAJ1157665.1"/>
    </source>
</evidence>
<feature type="compositionally biased region" description="Basic and acidic residues" evidence="1">
    <location>
        <begin position="60"/>
        <end position="103"/>
    </location>
</feature>
<accession>A0AAV7S0G8</accession>
<reference evidence="2" key="1">
    <citation type="journal article" date="2022" name="bioRxiv">
        <title>Sequencing and chromosome-scale assembly of the giantPleurodeles waltlgenome.</title>
        <authorList>
            <person name="Brown T."/>
            <person name="Elewa A."/>
            <person name="Iarovenko S."/>
            <person name="Subramanian E."/>
            <person name="Araus A.J."/>
            <person name="Petzold A."/>
            <person name="Susuki M."/>
            <person name="Suzuki K.-i.T."/>
            <person name="Hayashi T."/>
            <person name="Toyoda A."/>
            <person name="Oliveira C."/>
            <person name="Osipova E."/>
            <person name="Leigh N.D."/>
            <person name="Simon A."/>
            <person name="Yun M.H."/>
        </authorList>
    </citation>
    <scope>NUCLEOTIDE SEQUENCE</scope>
    <source>
        <strain evidence="2">20211129_DDA</strain>
        <tissue evidence="2">Liver</tissue>
    </source>
</reference>